<evidence type="ECO:0000256" key="2">
    <source>
        <dbReference type="ARBA" id="ARBA00023002"/>
    </source>
</evidence>
<dbReference type="PANTHER" id="PTHR11496">
    <property type="entry name" value="ALCOHOL DEHYDROGENASE"/>
    <property type="match status" value="1"/>
</dbReference>
<dbReference type="Gene3D" id="1.20.1090.10">
    <property type="entry name" value="Dehydroquinate synthase-like - alpha domain"/>
    <property type="match status" value="1"/>
</dbReference>
<dbReference type="GO" id="GO:0015976">
    <property type="term" value="P:carbon utilization"/>
    <property type="evidence" value="ECO:0007669"/>
    <property type="project" value="InterPro"/>
</dbReference>
<keyword evidence="3" id="KW-0408">Iron</keyword>
<evidence type="ECO:0000259" key="10">
    <source>
        <dbReference type="Pfam" id="PF00465"/>
    </source>
</evidence>
<dbReference type="InterPro" id="IPR056798">
    <property type="entry name" value="ADH_Fe_C"/>
</dbReference>
<sequence>MDEQMEMQVTDQFNELFERVRKAQEIYATYTQEQVDKIFQAAAIAANKARIVLAKEAVAETGMGVVEDKVMKNHFAAEYIFNAYRYAKTCDVLERDDDNGYQTVAEPLGVLGGVVPTTNPTSTVIFKSLLALKTRNAIIFSPHPRATKCTIHAAQIVLDAAVKAGAPEGIIAWIEKPSIEMSNLLMKSCDCILATGGPGMVTAAYSSGKPAIGVGPGNAPVIIDSSADIKMAVSSIIHGKTFDNGMICASENSILALADIYDAVKEEMAYRGAYFLNKDELNKVRQTIIIHGATNAKVVGKSACEIAQMAGFEAPEGTKILVGEVEKVDQSEEFAHEKLCPVIAMYKANDFDDAMAKAKVLLKAGWGHTADLYVDVLNHSDLIDRFKNEMQACRLLVNTPSSLGGIGDIYNFRIKPSLTLGCGSWGGNSVSGQVGIENLLNIKTLAIRRENMLWFRTPSKIFFKPGCLGKALEELKYVYDKKRVLIITDKFLFTSGMVDKVVKPLQNLGIQTEIYSNVSPDPTLACAEEIVGVCKFFMPDVILALGGGSPMDASKIAWVMYEHPEVSFSDMAMDFMDIRKRVINFPRMGDKAMLVCVPTTAGTGSEVTPFAIITDQRDGTKYPITDYELMPNMAIVDSDLMLNIPKGLTRASGIDALTHCIEAYASMYATPFTDSMAKEGISEIFKYLPRAYKFGATDPEAREHMAHAATLAGISFANAFLGIDHSLGHKLGAYHHLPHGYCVSLMLTRVMKFNAGEKPTKMGTFPQYKYPHTLRRYCEIAEMLGITGKTDEIKFQKLVDKITALQAEIELPLTIKDAGVDETKFLENIDQMSEDAFNDQCTGANPRYPLISEMKELYLQAYYGEEVYNRSSKKSKKENN</sequence>
<dbReference type="InterPro" id="IPR012079">
    <property type="entry name" value="Bifunc_Ald-ADH"/>
</dbReference>
<evidence type="ECO:0000256" key="5">
    <source>
        <dbReference type="ARBA" id="ARBA00023268"/>
    </source>
</evidence>
<dbReference type="KEGG" id="trc:DYE49_02070"/>
<evidence type="ECO:0000256" key="6">
    <source>
        <dbReference type="ARBA" id="ARBA00035641"/>
    </source>
</evidence>
<feature type="domain" description="Fe-containing alcohol dehydrogenase-like C-terminal" evidence="11">
    <location>
        <begin position="651"/>
        <end position="862"/>
    </location>
</feature>
<dbReference type="Pfam" id="PF00465">
    <property type="entry name" value="Fe-ADH"/>
    <property type="match status" value="1"/>
</dbReference>
<reference evidence="12 13" key="1">
    <citation type="submission" date="2018-08" db="EMBL/GenBank/DDBJ databases">
        <title>The first complete genome of Treponema rectale (CHPAT), a commensal spirochete of the bovine rectum.</title>
        <authorList>
            <person name="Staton G.J."/>
            <person name="Clegg S.R."/>
            <person name="Carter S.D."/>
            <person name="Radford A.D."/>
            <person name="Darby A."/>
            <person name="Hall N."/>
            <person name="Birtles R.J."/>
            <person name="Evans N.J."/>
        </authorList>
    </citation>
    <scope>NUCLEOTIDE SEQUENCE [LARGE SCALE GENOMIC DNA]</scope>
    <source>
        <strain evidence="12 13">CHPA</strain>
    </source>
</reference>
<dbReference type="SUPFAM" id="SSF53720">
    <property type="entry name" value="ALDH-like"/>
    <property type="match status" value="1"/>
</dbReference>
<dbReference type="CDD" id="cd08178">
    <property type="entry name" value="AAD_C"/>
    <property type="match status" value="1"/>
</dbReference>
<dbReference type="InterPro" id="IPR034789">
    <property type="entry name" value="AAD_C"/>
</dbReference>
<gene>
    <name evidence="12" type="ORF">DYE49_02070</name>
</gene>
<comment type="similarity">
    <text evidence="7 8">In the C-terminal section; belongs to the iron-containing alcohol dehydrogenase family.</text>
</comment>
<name>A0A7M1XMF3_9SPIR</name>
<keyword evidence="2 8" id="KW-0560">Oxidoreductase</keyword>
<dbReference type="InterPro" id="IPR039697">
    <property type="entry name" value="Alcohol_dehydrogenase_Fe"/>
</dbReference>
<keyword evidence="4" id="KW-0520">NAD</keyword>
<dbReference type="Gene3D" id="3.40.309.10">
    <property type="entry name" value="Aldehyde Dehydrogenase, Chain A, domain 2"/>
    <property type="match status" value="1"/>
</dbReference>
<dbReference type="GO" id="GO:0004022">
    <property type="term" value="F:alcohol dehydrogenase (NAD+) activity"/>
    <property type="evidence" value="ECO:0007669"/>
    <property type="project" value="UniProtKB-UniRule"/>
</dbReference>
<evidence type="ECO:0000256" key="1">
    <source>
        <dbReference type="ARBA" id="ARBA00001954"/>
    </source>
</evidence>
<dbReference type="FunFam" id="3.40.50.1970:FF:000002">
    <property type="entry name" value="Aldehyde-alcohol dehydrogenase"/>
    <property type="match status" value="1"/>
</dbReference>
<protein>
    <recommendedName>
        <fullName evidence="8">Aldehyde-alcohol dehydrogenase</fullName>
    </recommendedName>
</protein>
<dbReference type="PANTHER" id="PTHR11496:SF83">
    <property type="entry name" value="HYDROXYACID-OXOACID TRANSHYDROGENASE, MITOCHONDRIAL"/>
    <property type="match status" value="1"/>
</dbReference>
<dbReference type="CDD" id="cd07122">
    <property type="entry name" value="ALDH_F20_ACDH"/>
    <property type="match status" value="1"/>
</dbReference>
<dbReference type="InterPro" id="IPR016163">
    <property type="entry name" value="Ald_DH_C"/>
</dbReference>
<dbReference type="Proteomes" id="UP000593591">
    <property type="component" value="Chromosome"/>
</dbReference>
<organism evidence="12 13">
    <name type="scientific">Treponema rectale</name>
    <dbReference type="NCBI Taxonomy" id="744512"/>
    <lineage>
        <taxon>Bacteria</taxon>
        <taxon>Pseudomonadati</taxon>
        <taxon>Spirochaetota</taxon>
        <taxon>Spirochaetia</taxon>
        <taxon>Spirochaetales</taxon>
        <taxon>Treponemataceae</taxon>
        <taxon>Treponema</taxon>
    </lineage>
</organism>
<dbReference type="FunFam" id="1.20.1090.10:FF:000001">
    <property type="entry name" value="Aldehyde-alcohol dehydrogenase"/>
    <property type="match status" value="1"/>
</dbReference>
<dbReference type="GO" id="GO:0006066">
    <property type="term" value="P:alcohol metabolic process"/>
    <property type="evidence" value="ECO:0007669"/>
    <property type="project" value="InterPro"/>
</dbReference>
<dbReference type="EMBL" id="CP031517">
    <property type="protein sequence ID" value="QOS39302.1"/>
    <property type="molecule type" value="Genomic_DNA"/>
</dbReference>
<comment type="cofactor">
    <cofactor evidence="1">
        <name>Fe(2+)</name>
        <dbReference type="ChEBI" id="CHEBI:29033"/>
    </cofactor>
</comment>
<dbReference type="NCBIfam" id="NF010378">
    <property type="entry name" value="PRK13805.1"/>
    <property type="match status" value="1"/>
</dbReference>
<keyword evidence="5" id="KW-0511">Multifunctional enzyme</keyword>
<evidence type="ECO:0000256" key="3">
    <source>
        <dbReference type="ARBA" id="ARBA00023004"/>
    </source>
</evidence>
<dbReference type="InterPro" id="IPR016162">
    <property type="entry name" value="Ald_DH_N"/>
</dbReference>
<dbReference type="Pfam" id="PF00171">
    <property type="entry name" value="Aldedh"/>
    <property type="match status" value="1"/>
</dbReference>
<evidence type="ECO:0000313" key="12">
    <source>
        <dbReference type="EMBL" id="QOS39302.1"/>
    </source>
</evidence>
<comment type="similarity">
    <text evidence="6 8">In the N-terminal section; belongs to the aldehyde dehydrogenase family.</text>
</comment>
<dbReference type="PIRSF" id="PIRSF000111">
    <property type="entry name" value="ALDH_ADH"/>
    <property type="match status" value="1"/>
</dbReference>
<dbReference type="InterPro" id="IPR001670">
    <property type="entry name" value="ADH_Fe/GldA"/>
</dbReference>
<proteinExistence type="inferred from homology"/>
<evidence type="ECO:0000313" key="13">
    <source>
        <dbReference type="Proteomes" id="UP000593591"/>
    </source>
</evidence>
<feature type="domain" description="Alcohol dehydrogenase iron-type/glycerol dehydrogenase GldA" evidence="10">
    <location>
        <begin position="458"/>
        <end position="637"/>
    </location>
</feature>
<dbReference type="Pfam" id="PF25137">
    <property type="entry name" value="ADH_Fe_C"/>
    <property type="match status" value="1"/>
</dbReference>
<evidence type="ECO:0000256" key="7">
    <source>
        <dbReference type="ARBA" id="ARBA00035645"/>
    </source>
</evidence>
<accession>A0A7M1XMF3</accession>
<evidence type="ECO:0000259" key="9">
    <source>
        <dbReference type="Pfam" id="PF00171"/>
    </source>
</evidence>
<evidence type="ECO:0000259" key="11">
    <source>
        <dbReference type="Pfam" id="PF25137"/>
    </source>
</evidence>
<dbReference type="PROSITE" id="PS00060">
    <property type="entry name" value="ADH_IRON_2"/>
    <property type="match status" value="1"/>
</dbReference>
<dbReference type="InterPro" id="IPR016161">
    <property type="entry name" value="Ald_DH/histidinol_DH"/>
</dbReference>
<dbReference type="GO" id="GO:0008774">
    <property type="term" value="F:acetaldehyde dehydrogenase (acetylating) activity"/>
    <property type="evidence" value="ECO:0007669"/>
    <property type="project" value="UniProtKB-UniRule"/>
</dbReference>
<dbReference type="InterPro" id="IPR018211">
    <property type="entry name" value="ADH_Fe_CS"/>
</dbReference>
<evidence type="ECO:0000256" key="8">
    <source>
        <dbReference type="PIRNR" id="PIRNR000111"/>
    </source>
</evidence>
<dbReference type="InterPro" id="IPR015590">
    <property type="entry name" value="Aldehyde_DH_dom"/>
</dbReference>
<dbReference type="GO" id="GO:0046872">
    <property type="term" value="F:metal ion binding"/>
    <property type="evidence" value="ECO:0007669"/>
    <property type="project" value="InterPro"/>
</dbReference>
<dbReference type="Gene3D" id="3.40.50.1970">
    <property type="match status" value="1"/>
</dbReference>
<evidence type="ECO:0000256" key="4">
    <source>
        <dbReference type="ARBA" id="ARBA00023027"/>
    </source>
</evidence>
<dbReference type="Gene3D" id="3.40.605.10">
    <property type="entry name" value="Aldehyde Dehydrogenase, Chain A, domain 1"/>
    <property type="match status" value="1"/>
</dbReference>
<feature type="domain" description="Aldehyde dehydrogenase" evidence="9">
    <location>
        <begin position="10"/>
        <end position="358"/>
    </location>
</feature>
<dbReference type="AlphaFoldDB" id="A0A7M1XMF3"/>
<dbReference type="SUPFAM" id="SSF56796">
    <property type="entry name" value="Dehydroquinate synthase-like"/>
    <property type="match status" value="1"/>
</dbReference>